<accession>A0AAV3J7X7</accession>
<proteinExistence type="predicted"/>
<evidence type="ECO:0000259" key="1">
    <source>
        <dbReference type="Pfam" id="PF14301"/>
    </source>
</evidence>
<feature type="domain" description="DUF4376" evidence="1">
    <location>
        <begin position="131"/>
        <end position="230"/>
    </location>
</feature>
<sequence length="239" mass="27188">MNYILDKETKSVVWINSDPDRLSGSTAWTHFDQDLHEVVFALNYNPMVGEKFKADIIEGQAIEFVQQTVYNKNSGAERILQNWDDTIISDSETPFAPLKDEFGLMLAHQVFSDSGWIIDLTQKRDSFMKLIESVCEKKIVAGFISNALGVPHFYKSDRDDQLNLIGLASLNESFPYRCTDKNGVNEYRLHSSDQFKQVSNDGAIRKTSLLQNSARLKLLLQSANTIEELDQIEINSGWE</sequence>
<protein>
    <recommendedName>
        <fullName evidence="1">DUF4376 domain-containing protein</fullName>
    </recommendedName>
</protein>
<dbReference type="AlphaFoldDB" id="A0AAV3J7X7"/>
<evidence type="ECO:0000313" key="3">
    <source>
        <dbReference type="Proteomes" id="UP000014570"/>
    </source>
</evidence>
<organism evidence="2 3">
    <name type="scientific">Leptospira borgpetersenii serovar Javanica str. UI 09931</name>
    <dbReference type="NCBI Taxonomy" id="1049767"/>
    <lineage>
        <taxon>Bacteria</taxon>
        <taxon>Pseudomonadati</taxon>
        <taxon>Spirochaetota</taxon>
        <taxon>Spirochaetia</taxon>
        <taxon>Leptospirales</taxon>
        <taxon>Leptospiraceae</taxon>
        <taxon>Leptospira</taxon>
    </lineage>
</organism>
<gene>
    <name evidence="2" type="ORF">LEP1GSC103_0671</name>
</gene>
<reference evidence="2 3" key="1">
    <citation type="submission" date="2013-04" db="EMBL/GenBank/DDBJ databases">
        <authorList>
            <person name="Harkins D.M."/>
            <person name="Durkin A.S."/>
            <person name="Brinkac L.M."/>
            <person name="Haft D.H."/>
            <person name="Selengut J.D."/>
            <person name="Sanka R."/>
            <person name="DePew J."/>
            <person name="Purushe J."/>
            <person name="Chanthongthip A."/>
            <person name="Lattana O."/>
            <person name="Phetsouvanh R."/>
            <person name="Newton P.N."/>
            <person name="Vinetz J.M."/>
            <person name="Sutton G.G."/>
            <person name="Nierman W.C."/>
            <person name="Fouts D.E."/>
        </authorList>
    </citation>
    <scope>NUCLEOTIDE SEQUENCE [LARGE SCALE GENOMIC DNA]</scope>
    <source>
        <strain evidence="2 3">UI 09931</strain>
    </source>
</reference>
<dbReference type="EMBL" id="AHNP02000014">
    <property type="protein sequence ID" value="EPG56115.1"/>
    <property type="molecule type" value="Genomic_DNA"/>
</dbReference>
<dbReference type="InterPro" id="IPR025484">
    <property type="entry name" value="DUF4376"/>
</dbReference>
<dbReference type="RefSeq" id="WP_002732141.1">
    <property type="nucleotide sequence ID" value="NZ_AHNP02000014.1"/>
</dbReference>
<dbReference type="Pfam" id="PF14301">
    <property type="entry name" value="DUF4376"/>
    <property type="match status" value="1"/>
</dbReference>
<evidence type="ECO:0000313" key="2">
    <source>
        <dbReference type="EMBL" id="EPG56115.1"/>
    </source>
</evidence>
<name>A0AAV3J7X7_LEPBO</name>
<dbReference type="Proteomes" id="UP000014570">
    <property type="component" value="Unassembled WGS sequence"/>
</dbReference>
<comment type="caution">
    <text evidence="2">The sequence shown here is derived from an EMBL/GenBank/DDBJ whole genome shotgun (WGS) entry which is preliminary data.</text>
</comment>